<dbReference type="Proteomes" id="UP000215914">
    <property type="component" value="Unassembled WGS sequence"/>
</dbReference>
<dbReference type="EMBL" id="MNCJ02000331">
    <property type="protein sequence ID" value="KAF5760346.1"/>
    <property type="molecule type" value="Genomic_DNA"/>
</dbReference>
<proteinExistence type="predicted"/>
<comment type="caution">
    <text evidence="2">The sequence shown here is derived from an EMBL/GenBank/DDBJ whole genome shotgun (WGS) entry which is preliminary data.</text>
</comment>
<protein>
    <recommendedName>
        <fullName evidence="4">DUF4283 domain-containing protein</fullName>
    </recommendedName>
</protein>
<evidence type="ECO:0000313" key="3">
    <source>
        <dbReference type="Proteomes" id="UP000215914"/>
    </source>
</evidence>
<dbReference type="AlphaFoldDB" id="A0A9K3GZ01"/>
<feature type="region of interest" description="Disordered" evidence="1">
    <location>
        <begin position="254"/>
        <end position="371"/>
    </location>
</feature>
<keyword evidence="3" id="KW-1185">Reference proteome</keyword>
<evidence type="ECO:0000313" key="2">
    <source>
        <dbReference type="EMBL" id="KAF5760346.1"/>
    </source>
</evidence>
<gene>
    <name evidence="2" type="ORF">HanXRQr2_Chr16g0752391</name>
</gene>
<dbReference type="PANTHER" id="PTHR34427:SF5">
    <property type="entry name" value="DUF4283 DOMAIN-CONTAINING PROTEIN"/>
    <property type="match status" value="1"/>
</dbReference>
<dbReference type="PANTHER" id="PTHR34427">
    <property type="entry name" value="DUF4283 DOMAIN PROTEIN"/>
    <property type="match status" value="1"/>
</dbReference>
<name>A0A9K3GZ01_HELAN</name>
<evidence type="ECO:0008006" key="4">
    <source>
        <dbReference type="Google" id="ProtNLM"/>
    </source>
</evidence>
<accession>A0A9K3GZ01</accession>
<dbReference type="Gramene" id="mRNA:HanXRQr2_Chr16g0752391">
    <property type="protein sequence ID" value="CDS:HanXRQr2_Chr16g0752391.1"/>
    <property type="gene ID" value="HanXRQr2_Chr16g0752391"/>
</dbReference>
<reference evidence="2" key="1">
    <citation type="journal article" date="2017" name="Nature">
        <title>The sunflower genome provides insights into oil metabolism, flowering and Asterid evolution.</title>
        <authorList>
            <person name="Badouin H."/>
            <person name="Gouzy J."/>
            <person name="Grassa C.J."/>
            <person name="Murat F."/>
            <person name="Staton S.E."/>
            <person name="Cottret L."/>
            <person name="Lelandais-Briere C."/>
            <person name="Owens G.L."/>
            <person name="Carrere S."/>
            <person name="Mayjonade B."/>
            <person name="Legrand L."/>
            <person name="Gill N."/>
            <person name="Kane N.C."/>
            <person name="Bowers J.E."/>
            <person name="Hubner S."/>
            <person name="Bellec A."/>
            <person name="Berard A."/>
            <person name="Berges H."/>
            <person name="Blanchet N."/>
            <person name="Boniface M.C."/>
            <person name="Brunel D."/>
            <person name="Catrice O."/>
            <person name="Chaidir N."/>
            <person name="Claudel C."/>
            <person name="Donnadieu C."/>
            <person name="Faraut T."/>
            <person name="Fievet G."/>
            <person name="Helmstetter N."/>
            <person name="King M."/>
            <person name="Knapp S.J."/>
            <person name="Lai Z."/>
            <person name="Le Paslier M.C."/>
            <person name="Lippi Y."/>
            <person name="Lorenzon L."/>
            <person name="Mandel J.R."/>
            <person name="Marage G."/>
            <person name="Marchand G."/>
            <person name="Marquand E."/>
            <person name="Bret-Mestries E."/>
            <person name="Morien E."/>
            <person name="Nambeesan S."/>
            <person name="Nguyen T."/>
            <person name="Pegot-Espagnet P."/>
            <person name="Pouilly N."/>
            <person name="Raftis F."/>
            <person name="Sallet E."/>
            <person name="Schiex T."/>
            <person name="Thomas J."/>
            <person name="Vandecasteele C."/>
            <person name="Vares D."/>
            <person name="Vear F."/>
            <person name="Vautrin S."/>
            <person name="Crespi M."/>
            <person name="Mangin B."/>
            <person name="Burke J.M."/>
            <person name="Salse J."/>
            <person name="Munos S."/>
            <person name="Vincourt P."/>
            <person name="Rieseberg L.H."/>
            <person name="Langlade N.B."/>
        </authorList>
    </citation>
    <scope>NUCLEOTIDE SEQUENCE</scope>
    <source>
        <tissue evidence="2">Leaves</tissue>
    </source>
</reference>
<organism evidence="2 3">
    <name type="scientific">Helianthus annuus</name>
    <name type="common">Common sunflower</name>
    <dbReference type="NCBI Taxonomy" id="4232"/>
    <lineage>
        <taxon>Eukaryota</taxon>
        <taxon>Viridiplantae</taxon>
        <taxon>Streptophyta</taxon>
        <taxon>Embryophyta</taxon>
        <taxon>Tracheophyta</taxon>
        <taxon>Spermatophyta</taxon>
        <taxon>Magnoliopsida</taxon>
        <taxon>eudicotyledons</taxon>
        <taxon>Gunneridae</taxon>
        <taxon>Pentapetalae</taxon>
        <taxon>asterids</taxon>
        <taxon>campanulids</taxon>
        <taxon>Asterales</taxon>
        <taxon>Asteraceae</taxon>
        <taxon>Asteroideae</taxon>
        <taxon>Heliantheae alliance</taxon>
        <taxon>Heliantheae</taxon>
        <taxon>Helianthus</taxon>
    </lineage>
</organism>
<evidence type="ECO:0000256" key="1">
    <source>
        <dbReference type="SAM" id="MobiDB-lite"/>
    </source>
</evidence>
<sequence>MEEPRDPPPKFQFDSRKEYKEYEHHNKEAFVRNGCSFSAALTKNLDMLSNPEVQELGSDMVVDVHGKTSAFFDLQGRAVVGRVNDFDSLINLKVNLIEADVLGFKLHYLRGLNMMISFEDDIDASVFVLNVNMWKEWFVSLDIWSGQTLAYERLAWLKFQGVPLHLAENKVFDDIASLFGKVVKGSQLSTDDWDLSSSYVGVLVDNGSSISGSVTLCWRKKKFKVWVLEEQETWVPDCMLDEVRTKKIPGDVKEVRSNEEENESSIEDDEESVVRSDNEMDDVAGVHGHEQPDYSPPARDNEQSKDINVGGDPCSDNLGTSRGLAAVSIPEVGGDSARSGGDHRQSRSSSGLDPVRNFFNLGRPNMSPKKT</sequence>
<reference evidence="2" key="2">
    <citation type="submission" date="2020-06" db="EMBL/GenBank/DDBJ databases">
        <title>Helianthus annuus Genome sequencing and assembly Release 2.</title>
        <authorList>
            <person name="Gouzy J."/>
            <person name="Langlade N."/>
            <person name="Munos S."/>
        </authorList>
    </citation>
    <scope>NUCLEOTIDE SEQUENCE</scope>
    <source>
        <tissue evidence="2">Leaves</tissue>
    </source>
</reference>
<feature type="compositionally biased region" description="Acidic residues" evidence="1">
    <location>
        <begin position="260"/>
        <end position="271"/>
    </location>
</feature>